<dbReference type="PANTHER" id="PTHR36513:SF1">
    <property type="entry name" value="TRANSMEMBRANE PROTEIN"/>
    <property type="match status" value="1"/>
</dbReference>
<dbReference type="EMBL" id="HG675163">
    <property type="protein sequence ID" value="CDJ40509.1"/>
    <property type="molecule type" value="Genomic_DNA"/>
</dbReference>
<evidence type="ECO:0000313" key="4">
    <source>
        <dbReference type="Proteomes" id="UP000030747"/>
    </source>
</evidence>
<dbReference type="VEuPathDB" id="ToxoDB:ETH2_1231300"/>
<feature type="compositionally biased region" description="Pro residues" evidence="1">
    <location>
        <begin position="636"/>
        <end position="645"/>
    </location>
</feature>
<dbReference type="InterPro" id="IPR004843">
    <property type="entry name" value="Calcineurin-like_PHP"/>
</dbReference>
<dbReference type="InterPro" id="IPR029052">
    <property type="entry name" value="Metallo-depent_PP-like"/>
</dbReference>
<keyword evidence="4" id="KW-1185">Reference proteome</keyword>
<accession>U6KVZ4</accession>
<reference evidence="3" key="1">
    <citation type="submission" date="2013-10" db="EMBL/GenBank/DDBJ databases">
        <title>Genomic analysis of the causative agents of coccidiosis in chickens.</title>
        <authorList>
            <person name="Reid A.J."/>
            <person name="Blake D."/>
            <person name="Billington K."/>
            <person name="Browne H."/>
            <person name="Dunn M."/>
            <person name="Hung S."/>
            <person name="Kawahara F."/>
            <person name="Miranda-Saavedra D."/>
            <person name="Mourier T."/>
            <person name="Nagra H."/>
            <person name="Otto T.D."/>
            <person name="Rawlings N."/>
            <person name="Sanchez A."/>
            <person name="Sanders M."/>
            <person name="Subramaniam C."/>
            <person name="Tay Y."/>
            <person name="Dear P."/>
            <person name="Doerig C."/>
            <person name="Gruber A."/>
            <person name="Parkinson J."/>
            <person name="Shirley M."/>
            <person name="Wan K.L."/>
            <person name="Berriman M."/>
            <person name="Tomley F."/>
            <person name="Pain A."/>
        </authorList>
    </citation>
    <scope>NUCLEOTIDE SEQUENCE [LARGE SCALE GENOMIC DNA]</scope>
    <source>
        <strain evidence="3">Houghton</strain>
    </source>
</reference>
<sequence length="891" mass="97596">MRSLPFNVLRVARGVQREEPTAAVAHLQQELLLRGVRTPRDFLLKTNFLDLLFSTSVLEEAFLQLDVLEEFVRNWEAYRGGQVGPPAIPGAPGAPGAPELLKTLSSKKTPRERAPKCPTLLCFVDSVWAQRAEHPLDRQQQQKTEKGEEVPKEPSSEAFAELQFRKTSSNFLRVVAVGNTNGAAYGGPGGPRGPWGALKRGLRLTELEDTVQALRKFHQEHNVDVALGLGDFLKPPGAFSVADEAFRTRWHDIFVRDGGLDIPWYMVNGEAEGALSSSSCYRFHYSRRDANFHNPRWLHKAVWTFAANLTTAAGAPQDVEFTVHLISIDTWTLFGGTPFLDNLSRYQSNMIALSNALFHSAKAKADWIIVQGHHPLTSTGPEAEEARVAYIEDLVKNGRPRGPEHRLVDLLTNYQVDAYISGHDHALEYVSLTDLDKNSTLAFITSGGGTRVMGGAAGRGWLGLLRGKLFPVLCWAGKRIFYKLDPGGCRPSEKDQALAYKFYAPHGASWRLSVKERVLNATGFAALQLSRDFLVVDFVDGRSGRPTGRRLHKRSNREARAANGCELRICCGEKGEFYFLSDGLVCRVWERPGLLWCTYTASTSRSSRDILEEILDPSDALGAYEGPPRGPTGAPQGPPGGPPGAPQGAPRGAPGGAPGGPKKMRVLSIVMLSPDYPLKKFVGKSYSISRRFCSFISIYGDTRDQALAFSELYNREPCMGKRLFCLHSGSKENENKNEKSKTRNSNSQQQLLLQQQQQLLQQQQDAGAAAPKVPVAAATAAEEAPVEAAAAAVPVDAAAAAAAEAAPAAAAAAATESNWLDLDVIDTTFVEGHMDFLKHSIYQANREVMDDIREVIVKGARASARRARLERRRGNVFCFRVAPAAVRSLYG</sequence>
<feature type="domain" description="Calcineurin-like phosphoesterase" evidence="2">
    <location>
        <begin position="207"/>
        <end position="426"/>
    </location>
</feature>
<dbReference type="AlphaFoldDB" id="U6KVZ4"/>
<dbReference type="RefSeq" id="XP_013231259.1">
    <property type="nucleotide sequence ID" value="XM_013375805.1"/>
</dbReference>
<feature type="compositionally biased region" description="Basic and acidic residues" evidence="1">
    <location>
        <begin position="730"/>
        <end position="741"/>
    </location>
</feature>
<dbReference type="Pfam" id="PF00149">
    <property type="entry name" value="Metallophos"/>
    <property type="match status" value="1"/>
</dbReference>
<organism evidence="3 4">
    <name type="scientific">Eimeria tenella</name>
    <name type="common">Coccidian parasite</name>
    <dbReference type="NCBI Taxonomy" id="5802"/>
    <lineage>
        <taxon>Eukaryota</taxon>
        <taxon>Sar</taxon>
        <taxon>Alveolata</taxon>
        <taxon>Apicomplexa</taxon>
        <taxon>Conoidasida</taxon>
        <taxon>Coccidia</taxon>
        <taxon>Eucoccidiorida</taxon>
        <taxon>Eimeriorina</taxon>
        <taxon>Eimeriidae</taxon>
        <taxon>Eimeria</taxon>
    </lineage>
</organism>
<dbReference type="OrthoDB" id="411211at2759"/>
<reference evidence="3" key="2">
    <citation type="submission" date="2013-10" db="EMBL/GenBank/DDBJ databases">
        <authorList>
            <person name="Aslett M."/>
        </authorList>
    </citation>
    <scope>NUCLEOTIDE SEQUENCE [LARGE SCALE GENOMIC DNA]</scope>
    <source>
        <strain evidence="3">Houghton</strain>
    </source>
</reference>
<protein>
    <recommendedName>
        <fullName evidence="2">Calcineurin-like phosphoesterase domain-containing protein</fullName>
    </recommendedName>
</protein>
<dbReference type="SUPFAM" id="SSF56300">
    <property type="entry name" value="Metallo-dependent phosphatases"/>
    <property type="match status" value="1"/>
</dbReference>
<feature type="compositionally biased region" description="Basic and acidic residues" evidence="1">
    <location>
        <begin position="143"/>
        <end position="155"/>
    </location>
</feature>
<gene>
    <name evidence="3" type="ORF">ETH_00019725</name>
</gene>
<dbReference type="GeneID" id="25253074"/>
<proteinExistence type="predicted"/>
<dbReference type="GO" id="GO:0016787">
    <property type="term" value="F:hydrolase activity"/>
    <property type="evidence" value="ECO:0007669"/>
    <property type="project" value="InterPro"/>
</dbReference>
<dbReference type="Gene3D" id="3.60.21.10">
    <property type="match status" value="1"/>
</dbReference>
<evidence type="ECO:0000256" key="1">
    <source>
        <dbReference type="SAM" id="MobiDB-lite"/>
    </source>
</evidence>
<dbReference type="VEuPathDB" id="ToxoDB:ETH_00019725"/>
<dbReference type="PANTHER" id="PTHR36513">
    <property type="entry name" value="ABC TRANSMEMBRANE TYPE-1 DOMAIN-CONTAINING PROTEIN"/>
    <property type="match status" value="1"/>
</dbReference>
<feature type="region of interest" description="Disordered" evidence="1">
    <location>
        <begin position="730"/>
        <end position="750"/>
    </location>
</feature>
<evidence type="ECO:0000313" key="3">
    <source>
        <dbReference type="EMBL" id="CDJ40509.1"/>
    </source>
</evidence>
<dbReference type="VEuPathDB" id="ToxoDB:ETH2_1231500"/>
<feature type="region of interest" description="Disordered" evidence="1">
    <location>
        <begin position="621"/>
        <end position="660"/>
    </location>
</feature>
<evidence type="ECO:0000259" key="2">
    <source>
        <dbReference type="Pfam" id="PF00149"/>
    </source>
</evidence>
<feature type="region of interest" description="Disordered" evidence="1">
    <location>
        <begin position="134"/>
        <end position="158"/>
    </location>
</feature>
<name>U6KVZ4_EIMTE</name>
<dbReference type="Proteomes" id="UP000030747">
    <property type="component" value="Unassembled WGS sequence"/>
</dbReference>